<keyword evidence="5" id="KW-0472">Membrane</keyword>
<dbReference type="InterPro" id="IPR036908">
    <property type="entry name" value="RlpA-like_sf"/>
</dbReference>
<dbReference type="GO" id="GO:0005576">
    <property type="term" value="C:extracellular region"/>
    <property type="evidence" value="ECO:0007669"/>
    <property type="project" value="InterPro"/>
</dbReference>
<dbReference type="Proteomes" id="UP000243499">
    <property type="component" value="Chromosome 9"/>
</dbReference>
<evidence type="ECO:0000259" key="10">
    <source>
        <dbReference type="PROSITE" id="PS50843"/>
    </source>
</evidence>
<dbReference type="GO" id="GO:0009664">
    <property type="term" value="P:plant-type cell wall organization"/>
    <property type="evidence" value="ECO:0007669"/>
    <property type="project" value="InterPro"/>
</dbReference>
<evidence type="ECO:0000256" key="2">
    <source>
        <dbReference type="ARBA" id="ARBA00022512"/>
    </source>
</evidence>
<dbReference type="PRINTS" id="PR01225">
    <property type="entry name" value="EXPANSNFAMLY"/>
</dbReference>
<gene>
    <name evidence="11" type="ORF">PAHAL_9G600000</name>
</gene>
<evidence type="ECO:0000256" key="6">
    <source>
        <dbReference type="ARBA" id="ARBA00023180"/>
    </source>
</evidence>
<dbReference type="PROSITE" id="PS50843">
    <property type="entry name" value="EXPANSIN_CBD"/>
    <property type="match status" value="1"/>
</dbReference>
<dbReference type="Gene3D" id="2.60.40.760">
    <property type="entry name" value="Expansin, cellulose-binding-like domain"/>
    <property type="match status" value="1"/>
</dbReference>
<dbReference type="GO" id="GO:0016020">
    <property type="term" value="C:membrane"/>
    <property type="evidence" value="ECO:0007669"/>
    <property type="project" value="UniProtKB-SubCell"/>
</dbReference>
<evidence type="ECO:0000256" key="1">
    <source>
        <dbReference type="ARBA" id="ARBA00005392"/>
    </source>
</evidence>
<evidence type="ECO:0000256" key="7">
    <source>
        <dbReference type="ARBA" id="ARBA00023316"/>
    </source>
</evidence>
<dbReference type="Pfam" id="PF03330">
    <property type="entry name" value="DPBB_1"/>
    <property type="match status" value="1"/>
</dbReference>
<evidence type="ECO:0000313" key="11">
    <source>
        <dbReference type="EMBL" id="PVH33219.1"/>
    </source>
</evidence>
<reference evidence="11" key="1">
    <citation type="submission" date="2018-04" db="EMBL/GenBank/DDBJ databases">
        <title>WGS assembly of Panicum hallii.</title>
        <authorList>
            <person name="Lovell J."/>
            <person name="Jenkins J."/>
            <person name="Lowry D."/>
            <person name="Mamidi S."/>
            <person name="Sreedasyam A."/>
            <person name="Weng X."/>
            <person name="Barry K."/>
            <person name="Bonette J."/>
            <person name="Campitelli B."/>
            <person name="Daum C."/>
            <person name="Gordon S."/>
            <person name="Gould B."/>
            <person name="Lipzen A."/>
            <person name="Macqueen A."/>
            <person name="Palacio-Mejia J."/>
            <person name="Plott C."/>
            <person name="Shakirov E."/>
            <person name="Shu S."/>
            <person name="Yoshinaga Y."/>
            <person name="Zane M."/>
            <person name="Rokhsar D."/>
            <person name="Grimwood J."/>
            <person name="Schmutz J."/>
            <person name="Juenger T."/>
        </authorList>
    </citation>
    <scope>NUCLEOTIDE SEQUENCE [LARGE SCALE GENOMIC DNA]</scope>
    <source>
        <strain evidence="11">FIL2</strain>
    </source>
</reference>
<keyword evidence="7 8" id="KW-0961">Cell wall biogenesis/degradation</keyword>
<dbReference type="PRINTS" id="PR01226">
    <property type="entry name" value="EXPANSIN"/>
</dbReference>
<dbReference type="EMBL" id="CM008054">
    <property type="protein sequence ID" value="PVH33219.1"/>
    <property type="molecule type" value="Genomic_DNA"/>
</dbReference>
<evidence type="ECO:0000256" key="4">
    <source>
        <dbReference type="ARBA" id="ARBA00022729"/>
    </source>
</evidence>
<evidence type="ECO:0000256" key="5">
    <source>
        <dbReference type="ARBA" id="ARBA00023136"/>
    </source>
</evidence>
<comment type="function">
    <text evidence="8">Causes loosening and extension of plant cell walls by disrupting non-covalent bonding between cellulose microfibrils and matrix glucans. No enzymatic activity has been found.</text>
</comment>
<dbReference type="InterPro" id="IPR036749">
    <property type="entry name" value="Expansin_CBD_sf"/>
</dbReference>
<proteinExistence type="inferred from homology"/>
<feature type="domain" description="Expansin-like CBD" evidence="10">
    <location>
        <begin position="203"/>
        <end position="282"/>
    </location>
</feature>
<dbReference type="CDD" id="cd22274">
    <property type="entry name" value="DPBB_EXPA_N"/>
    <property type="match status" value="1"/>
</dbReference>
<dbReference type="Gramene" id="PVH33219">
    <property type="protein sequence ID" value="PVH33219"/>
    <property type="gene ID" value="PAHAL_9G600000"/>
</dbReference>
<dbReference type="AlphaFoldDB" id="A0A2T8I6C0"/>
<name>A0A2T8I6C0_9POAL</name>
<dbReference type="SUPFAM" id="SSF50685">
    <property type="entry name" value="Barwin-like endoglucanases"/>
    <property type="match status" value="1"/>
</dbReference>
<accession>A0A2T8I6C0</accession>
<dbReference type="SMART" id="SM00837">
    <property type="entry name" value="DPBB_1"/>
    <property type="match status" value="1"/>
</dbReference>
<keyword evidence="4" id="KW-0732">Signal</keyword>
<protein>
    <recommendedName>
        <fullName evidence="8">Expansin</fullName>
    </recommendedName>
</protein>
<sequence length="288" mass="30415">MIEDPSIMCRARPTSNHKASYSTTCGKSTKMHRRPPSFLLFLVVAAASRLVPAAAGDDGGWSKGTATFYGGGDASGTMGGACGYGSLYWSGYGADTAALSSPLFDDGASCGQCFKVTCDAGASQWCLKGKSVTVTATNLCPPNYAVSGDEGGWCNPPRRHFDMAQPAWLQIAQYKGGIVPVLYQRTLCVKQGGVRFTMAGSNYFVLVLITNVAGTGSVKAMWVKGSSTDRMPMSRNWGANWQSLAGLAGQALTFGVTNTDGKTIVIPDVVPAWWKFGQSFTSGVQFSD</sequence>
<feature type="domain" description="Expansin-like EG45" evidence="9">
    <location>
        <begin position="79"/>
        <end position="193"/>
    </location>
</feature>
<keyword evidence="2 8" id="KW-0134">Cell wall</keyword>
<evidence type="ECO:0000256" key="3">
    <source>
        <dbReference type="ARBA" id="ARBA00022525"/>
    </source>
</evidence>
<organism evidence="11">
    <name type="scientific">Panicum hallii</name>
    <dbReference type="NCBI Taxonomy" id="206008"/>
    <lineage>
        <taxon>Eukaryota</taxon>
        <taxon>Viridiplantae</taxon>
        <taxon>Streptophyta</taxon>
        <taxon>Embryophyta</taxon>
        <taxon>Tracheophyta</taxon>
        <taxon>Spermatophyta</taxon>
        <taxon>Magnoliopsida</taxon>
        <taxon>Liliopsida</taxon>
        <taxon>Poales</taxon>
        <taxon>Poaceae</taxon>
        <taxon>PACMAD clade</taxon>
        <taxon>Panicoideae</taxon>
        <taxon>Panicodae</taxon>
        <taxon>Paniceae</taxon>
        <taxon>Panicinae</taxon>
        <taxon>Panicum</taxon>
        <taxon>Panicum sect. Panicum</taxon>
    </lineage>
</organism>
<keyword evidence="3 8" id="KW-0964">Secreted</keyword>
<dbReference type="Pfam" id="PF01357">
    <property type="entry name" value="Expansin_C"/>
    <property type="match status" value="1"/>
</dbReference>
<dbReference type="InterPro" id="IPR009009">
    <property type="entry name" value="RlpA-like_DPBB"/>
</dbReference>
<dbReference type="InterPro" id="IPR007117">
    <property type="entry name" value="Expansin_CBD"/>
</dbReference>
<comment type="subcellular location">
    <subcellularLocation>
        <location evidence="8">Secreted</location>
        <location evidence="8">Cell wall</location>
    </subcellularLocation>
    <subcellularLocation>
        <location evidence="8">Membrane</location>
        <topology evidence="8">Peripheral membrane protein</topology>
    </subcellularLocation>
</comment>
<evidence type="ECO:0000259" key="9">
    <source>
        <dbReference type="PROSITE" id="PS50842"/>
    </source>
</evidence>
<dbReference type="PANTHER" id="PTHR31867">
    <property type="entry name" value="EXPANSIN-A15"/>
    <property type="match status" value="1"/>
</dbReference>
<dbReference type="Gene3D" id="2.40.40.10">
    <property type="entry name" value="RlpA-like domain"/>
    <property type="match status" value="1"/>
</dbReference>
<dbReference type="SUPFAM" id="SSF49590">
    <property type="entry name" value="PHL pollen allergen"/>
    <property type="match status" value="1"/>
</dbReference>
<keyword evidence="6" id="KW-0325">Glycoprotein</keyword>
<comment type="similarity">
    <text evidence="1 8">Belongs to the expansin family. Expansin A subfamily.</text>
</comment>
<dbReference type="InterPro" id="IPR007118">
    <property type="entry name" value="Expan_Lol_pI"/>
</dbReference>
<evidence type="ECO:0000256" key="8">
    <source>
        <dbReference type="RuleBase" id="RU365023"/>
    </source>
</evidence>
<dbReference type="InterPro" id="IPR007112">
    <property type="entry name" value="Expansin/allergen_DPBB_dom"/>
</dbReference>
<dbReference type="InterPro" id="IPR002963">
    <property type="entry name" value="Expansin"/>
</dbReference>
<dbReference type="PROSITE" id="PS50842">
    <property type="entry name" value="EXPANSIN_EG45"/>
    <property type="match status" value="1"/>
</dbReference>